<dbReference type="EMBL" id="VBQZ03000039">
    <property type="protein sequence ID" value="MXQ87600.1"/>
    <property type="molecule type" value="Genomic_DNA"/>
</dbReference>
<name>A0A6B0RCA4_9CETA</name>
<dbReference type="Gene3D" id="3.40.1350.10">
    <property type="match status" value="1"/>
</dbReference>
<dbReference type="InterPro" id="IPR011856">
    <property type="entry name" value="tRNA_endonuc-like_dom_sf"/>
</dbReference>
<dbReference type="Proteomes" id="UP000322234">
    <property type="component" value="Unassembled WGS sequence"/>
</dbReference>
<evidence type="ECO:0000256" key="1">
    <source>
        <dbReference type="ARBA" id="ARBA00004604"/>
    </source>
</evidence>
<dbReference type="GO" id="GO:0003676">
    <property type="term" value="F:nucleic acid binding"/>
    <property type="evidence" value="ECO:0007669"/>
    <property type="project" value="InterPro"/>
</dbReference>
<evidence type="ECO:0000256" key="10">
    <source>
        <dbReference type="ARBA" id="ARBA00075821"/>
    </source>
</evidence>
<evidence type="ECO:0000256" key="5">
    <source>
        <dbReference type="ARBA" id="ARBA00022694"/>
    </source>
</evidence>
<sequence length="329" mass="36309">MEERGESQPTAGCGDVLPGDDRGGSSAHPWAPEDAWMGTHPKYLEMMELDIGDATQVYIAFLVYLDLMESKSWHEVNCVGLPDLQLICLLGTEIEGEGLQTVVPTPISASLSHNRIREILKASRKLQGDPDLPTSFTLAIVESDSTIVYYKLTDGFMLPDPQYNPIPEAVRQESLCGERFTGVNAQKREVNDHLSCTVLGGVTSGAKYQETSEGMISSSVPNCCHLQRYLAAGIMTLQEWQEMLFSHSPLRLEGFALTSLANGLVMVTGRRGLSASTALERHTNIIKAEAFLEVLTYYVKALFFRGFPFDTTSLSPTKTSQHRRPNFAK</sequence>
<accession>A0A6B0RCA4</accession>
<evidence type="ECO:0000256" key="11">
    <source>
        <dbReference type="ARBA" id="ARBA00076686"/>
    </source>
</evidence>
<dbReference type="GO" id="GO:0006388">
    <property type="term" value="P:tRNA splicing, via endonucleolytic cleavage and ligation"/>
    <property type="evidence" value="ECO:0007669"/>
    <property type="project" value="InterPro"/>
</dbReference>
<keyword evidence="5" id="KW-0819">tRNA processing</keyword>
<dbReference type="PANTHER" id="PTHR28582">
    <property type="entry name" value="TRNA-SPLICING ENDONUCLEASE SUBUNIT SEN15"/>
    <property type="match status" value="1"/>
</dbReference>
<dbReference type="GO" id="GO:0006397">
    <property type="term" value="P:mRNA processing"/>
    <property type="evidence" value="ECO:0007669"/>
    <property type="project" value="UniProtKB-KW"/>
</dbReference>
<evidence type="ECO:0000256" key="6">
    <source>
        <dbReference type="ARBA" id="ARBA00023242"/>
    </source>
</evidence>
<keyword evidence="3" id="KW-0597">Phosphoprotein</keyword>
<comment type="subcellular location">
    <subcellularLocation>
        <location evidence="1">Nucleus</location>
        <location evidence="1">Nucleolus</location>
    </subcellularLocation>
</comment>
<gene>
    <name evidence="14" type="ORF">E5288_WYG017754</name>
</gene>
<dbReference type="AlphaFoldDB" id="A0A6B0RCA4"/>
<dbReference type="InterPro" id="IPR018593">
    <property type="entry name" value="tRNA-endonuc_su_Sen15"/>
</dbReference>
<dbReference type="Pfam" id="PF09631">
    <property type="entry name" value="Sen15"/>
    <property type="match status" value="1"/>
</dbReference>
<evidence type="ECO:0000256" key="12">
    <source>
        <dbReference type="SAM" id="MobiDB-lite"/>
    </source>
</evidence>
<keyword evidence="4" id="KW-0507">mRNA processing</keyword>
<evidence type="ECO:0000256" key="3">
    <source>
        <dbReference type="ARBA" id="ARBA00022553"/>
    </source>
</evidence>
<evidence type="ECO:0000259" key="13">
    <source>
        <dbReference type="Pfam" id="PF09631"/>
    </source>
</evidence>
<comment type="caution">
    <text evidence="14">The sequence shown here is derived from an EMBL/GenBank/DDBJ whole genome shotgun (WGS) entry which is preliminary data.</text>
</comment>
<proteinExistence type="inferred from homology"/>
<evidence type="ECO:0000256" key="8">
    <source>
        <dbReference type="ARBA" id="ARBA00070620"/>
    </source>
</evidence>
<dbReference type="FunFam" id="3.40.1350.10:FF:000003">
    <property type="entry name" value="tRNA-splicing endonuclease subunit Sen15 isoform X2"/>
    <property type="match status" value="1"/>
</dbReference>
<keyword evidence="6" id="KW-0539">Nucleus</keyword>
<comment type="function">
    <text evidence="7">Non-catalytic subunit of the tRNA-splicing endonuclease complex, a complex responsible for identification and cleavage of the splice sites in pre-tRNA. It cleaves pre-tRNA at the 5' and 3' splice sites to release the intron. The products are an intron and two tRNA half-molecules bearing 2',3' cyclic phosphate and 5'-OH termini. There are no conserved sequences at the splice sites, but the intron is invariably located at the same site in the gene, placing the splice sites an invariant distance from the constant structural features of the tRNA body. The tRNA splicing endonuclease is also involved in mRNA processing via its association with pre-mRNA 3'-end processing factors, establishing a link between pre-tRNA splicing and pre-mRNA 3'-end formation, suggesting that the endonuclease subunits function in multiple RNA-processing events.</text>
</comment>
<reference evidence="14" key="1">
    <citation type="submission" date="2019-10" db="EMBL/GenBank/DDBJ databases">
        <title>The sequence and de novo assembly of the wild yak genome.</title>
        <authorList>
            <person name="Liu Y."/>
        </authorList>
    </citation>
    <scope>NUCLEOTIDE SEQUENCE [LARGE SCALE GENOMIC DNA]</scope>
    <source>
        <strain evidence="14">WY2019</strain>
    </source>
</reference>
<protein>
    <recommendedName>
        <fullName evidence="9">tRNA-splicing endonuclease subunit SEN15</fullName>
    </recommendedName>
    <alternativeName>
        <fullName evidence="10 11">tRNA-intron endonuclease SEN15</fullName>
    </alternativeName>
    <alternativeName>
        <fullName evidence="8">tRNA-splicing endonuclease subunit Sen15</fullName>
    </alternativeName>
</protein>
<feature type="region of interest" description="Disordered" evidence="12">
    <location>
        <begin position="1"/>
        <end position="33"/>
    </location>
</feature>
<keyword evidence="15" id="KW-1185">Reference proteome</keyword>
<dbReference type="GO" id="GO:0005730">
    <property type="term" value="C:nucleolus"/>
    <property type="evidence" value="ECO:0007669"/>
    <property type="project" value="UniProtKB-SubCell"/>
</dbReference>
<evidence type="ECO:0000256" key="7">
    <source>
        <dbReference type="ARBA" id="ARBA00053263"/>
    </source>
</evidence>
<feature type="domain" description="tRNA-splicing endonuclease subunit Sen15" evidence="13">
    <location>
        <begin position="62"/>
        <end position="161"/>
    </location>
</feature>
<evidence type="ECO:0000313" key="15">
    <source>
        <dbReference type="Proteomes" id="UP000322234"/>
    </source>
</evidence>
<evidence type="ECO:0000256" key="2">
    <source>
        <dbReference type="ARBA" id="ARBA00006091"/>
    </source>
</evidence>
<dbReference type="PANTHER" id="PTHR28582:SF1">
    <property type="entry name" value="TRNA-SPLICING ENDONUCLEASE SUBUNIT SEN15"/>
    <property type="match status" value="1"/>
</dbReference>
<evidence type="ECO:0000313" key="14">
    <source>
        <dbReference type="EMBL" id="MXQ87600.1"/>
    </source>
</evidence>
<comment type="similarity">
    <text evidence="2">Belongs to the SEN15 family.</text>
</comment>
<evidence type="ECO:0000256" key="4">
    <source>
        <dbReference type="ARBA" id="ARBA00022664"/>
    </source>
</evidence>
<organism evidence="14 15">
    <name type="scientific">Bos mutus</name>
    <name type="common">wild yak</name>
    <dbReference type="NCBI Taxonomy" id="72004"/>
    <lineage>
        <taxon>Eukaryota</taxon>
        <taxon>Metazoa</taxon>
        <taxon>Chordata</taxon>
        <taxon>Craniata</taxon>
        <taxon>Vertebrata</taxon>
        <taxon>Euteleostomi</taxon>
        <taxon>Mammalia</taxon>
        <taxon>Eutheria</taxon>
        <taxon>Laurasiatheria</taxon>
        <taxon>Artiodactyla</taxon>
        <taxon>Ruminantia</taxon>
        <taxon>Pecora</taxon>
        <taxon>Bovidae</taxon>
        <taxon>Bovinae</taxon>
        <taxon>Bos</taxon>
    </lineage>
</organism>
<dbReference type="InterPro" id="IPR036167">
    <property type="entry name" value="tRNA_intron_Endo_cat-like_sf"/>
</dbReference>
<dbReference type="SUPFAM" id="SSF53032">
    <property type="entry name" value="tRNA-intron endonuclease catalytic domain-like"/>
    <property type="match status" value="1"/>
</dbReference>
<evidence type="ECO:0000256" key="9">
    <source>
        <dbReference type="ARBA" id="ARBA00070855"/>
    </source>
</evidence>